<dbReference type="AlphaFoldDB" id="A0A7T5VCL8"/>
<dbReference type="Pfam" id="PF14824">
    <property type="entry name" value="Sirohm_synth_M"/>
    <property type="match status" value="1"/>
</dbReference>
<keyword evidence="5" id="KW-0627">Porphyrin biosynthesis</keyword>
<evidence type="ECO:0000313" key="9">
    <source>
        <dbReference type="Proteomes" id="UP000596092"/>
    </source>
</evidence>
<evidence type="ECO:0000256" key="6">
    <source>
        <dbReference type="ARBA" id="ARBA00047561"/>
    </source>
</evidence>
<dbReference type="KEGG" id="dog:HP555_05885"/>
<proteinExistence type="predicted"/>
<dbReference type="InterPro" id="IPR006367">
    <property type="entry name" value="Sirohaem_synthase_N"/>
</dbReference>
<dbReference type="PANTHER" id="PTHR35330:SF1">
    <property type="entry name" value="SIROHEME BIOSYNTHESIS PROTEIN MET8"/>
    <property type="match status" value="1"/>
</dbReference>
<dbReference type="InterPro" id="IPR042518">
    <property type="entry name" value="SirC_C"/>
</dbReference>
<evidence type="ECO:0000256" key="3">
    <source>
        <dbReference type="ARBA" id="ARBA00023002"/>
    </source>
</evidence>
<keyword evidence="4" id="KW-0520">NAD</keyword>
<dbReference type="InterPro" id="IPR036291">
    <property type="entry name" value="NAD(P)-bd_dom_sf"/>
</dbReference>
<dbReference type="NCBIfam" id="TIGR01470">
    <property type="entry name" value="cysG_Nterm"/>
    <property type="match status" value="1"/>
</dbReference>
<keyword evidence="3" id="KW-0560">Oxidoreductase</keyword>
<organism evidence="8 9">
    <name type="scientific">Desulfobulbus oligotrophicus</name>
    <dbReference type="NCBI Taxonomy" id="1909699"/>
    <lineage>
        <taxon>Bacteria</taxon>
        <taxon>Pseudomonadati</taxon>
        <taxon>Thermodesulfobacteriota</taxon>
        <taxon>Desulfobulbia</taxon>
        <taxon>Desulfobulbales</taxon>
        <taxon>Desulfobulbaceae</taxon>
        <taxon>Desulfobulbus</taxon>
    </lineage>
</organism>
<dbReference type="EC" id="1.3.1.76" evidence="2"/>
<reference evidence="8 9" key="1">
    <citation type="submission" date="2020-05" db="EMBL/GenBank/DDBJ databases">
        <title>Complete genome of Desulfobulbus oligotrophicus.</title>
        <authorList>
            <person name="Podar M."/>
        </authorList>
    </citation>
    <scope>NUCLEOTIDE SEQUENCE [LARGE SCALE GENOMIC DNA]</scope>
    <source>
        <strain evidence="8 9">Prop6</strain>
    </source>
</reference>
<dbReference type="Pfam" id="PF13241">
    <property type="entry name" value="NAD_binding_7"/>
    <property type="match status" value="1"/>
</dbReference>
<dbReference type="GO" id="GO:0004325">
    <property type="term" value="F:ferrochelatase activity"/>
    <property type="evidence" value="ECO:0007669"/>
    <property type="project" value="InterPro"/>
</dbReference>
<dbReference type="GO" id="GO:0043115">
    <property type="term" value="F:precorrin-2 dehydrogenase activity"/>
    <property type="evidence" value="ECO:0007669"/>
    <property type="project" value="UniProtKB-EC"/>
</dbReference>
<evidence type="ECO:0000256" key="4">
    <source>
        <dbReference type="ARBA" id="ARBA00023027"/>
    </source>
</evidence>
<dbReference type="Proteomes" id="UP000596092">
    <property type="component" value="Chromosome"/>
</dbReference>
<accession>A0A7T5VCL8</accession>
<evidence type="ECO:0000256" key="1">
    <source>
        <dbReference type="ARBA" id="ARBA00005010"/>
    </source>
</evidence>
<name>A0A7T5VCL8_9BACT</name>
<evidence type="ECO:0000259" key="7">
    <source>
        <dbReference type="Pfam" id="PF14824"/>
    </source>
</evidence>
<dbReference type="InterPro" id="IPR028281">
    <property type="entry name" value="Sirohaem_synthase_central"/>
</dbReference>
<keyword evidence="9" id="KW-1185">Reference proteome</keyword>
<evidence type="ECO:0000256" key="2">
    <source>
        <dbReference type="ARBA" id="ARBA00012400"/>
    </source>
</evidence>
<dbReference type="SUPFAM" id="SSF75615">
    <property type="entry name" value="Siroheme synthase middle domains-like"/>
    <property type="match status" value="1"/>
</dbReference>
<dbReference type="Gene3D" id="1.10.8.610">
    <property type="entry name" value="SirC, precorrin-2 dehydrogenase, C-terminal helical domain-like"/>
    <property type="match status" value="1"/>
</dbReference>
<dbReference type="EMBL" id="CP054140">
    <property type="protein sequence ID" value="QQG65428.1"/>
    <property type="molecule type" value="Genomic_DNA"/>
</dbReference>
<comment type="pathway">
    <text evidence="1">Porphyrin-containing compound metabolism; siroheme biosynthesis; sirohydrochlorin from precorrin-2: step 1/1.</text>
</comment>
<dbReference type="SUPFAM" id="SSF51735">
    <property type="entry name" value="NAD(P)-binding Rossmann-fold domains"/>
    <property type="match status" value="1"/>
</dbReference>
<dbReference type="PANTHER" id="PTHR35330">
    <property type="entry name" value="SIROHEME BIOSYNTHESIS PROTEIN MET8"/>
    <property type="match status" value="1"/>
</dbReference>
<sequence length="216" mass="23426">MNISGRLCVVVGGGLVAERKVGGILNADGLVRVVSPVVTPGLATLAEHHTIEWLQKDYSQPDLDGALLVFAATNNSHVQQAVCRDARMAGLLINVADTPEACDFQVPAVVRRGELTLGVATNGASPAVAAMVRRRLEQEFGEVYGVLTVLAGLIRVQLLAEGRESGEVKLLFEKILCDDIVQWLQQQRWDEVQQHVETILGWSPGMVREVLNKVIS</sequence>
<protein>
    <recommendedName>
        <fullName evidence="2">precorrin-2 dehydrogenase</fullName>
        <ecNumber evidence="2">1.3.1.76</ecNumber>
    </recommendedName>
</protein>
<evidence type="ECO:0000256" key="5">
    <source>
        <dbReference type="ARBA" id="ARBA00023244"/>
    </source>
</evidence>
<dbReference type="UniPathway" id="UPA00262">
    <property type="reaction ID" value="UER00222"/>
</dbReference>
<dbReference type="InterPro" id="IPR028161">
    <property type="entry name" value="Met8-like"/>
</dbReference>
<gene>
    <name evidence="8" type="ORF">HP555_05885</name>
</gene>
<dbReference type="RefSeq" id="WP_199264249.1">
    <property type="nucleotide sequence ID" value="NZ_CP054140.1"/>
</dbReference>
<comment type="catalytic activity">
    <reaction evidence="6">
        <text>precorrin-2 + NAD(+) = sirohydrochlorin + NADH + 2 H(+)</text>
        <dbReference type="Rhea" id="RHEA:15613"/>
        <dbReference type="ChEBI" id="CHEBI:15378"/>
        <dbReference type="ChEBI" id="CHEBI:57540"/>
        <dbReference type="ChEBI" id="CHEBI:57945"/>
        <dbReference type="ChEBI" id="CHEBI:58351"/>
        <dbReference type="ChEBI" id="CHEBI:58827"/>
        <dbReference type="EC" id="1.3.1.76"/>
    </reaction>
</comment>
<feature type="domain" description="Siroheme synthase central" evidence="7">
    <location>
        <begin position="112"/>
        <end position="138"/>
    </location>
</feature>
<dbReference type="GO" id="GO:0019354">
    <property type="term" value="P:siroheme biosynthetic process"/>
    <property type="evidence" value="ECO:0007669"/>
    <property type="project" value="UniProtKB-UniPathway"/>
</dbReference>
<dbReference type="Gene3D" id="3.40.50.720">
    <property type="entry name" value="NAD(P)-binding Rossmann-like Domain"/>
    <property type="match status" value="1"/>
</dbReference>
<evidence type="ECO:0000313" key="8">
    <source>
        <dbReference type="EMBL" id="QQG65428.1"/>
    </source>
</evidence>